<dbReference type="Proteomes" id="UP000031668">
    <property type="component" value="Unassembled WGS sequence"/>
</dbReference>
<evidence type="ECO:0000259" key="1">
    <source>
        <dbReference type="Pfam" id="PF00078"/>
    </source>
</evidence>
<dbReference type="InterPro" id="IPR053134">
    <property type="entry name" value="RNA-dir_DNA_polymerase"/>
</dbReference>
<dbReference type="InterPro" id="IPR043128">
    <property type="entry name" value="Rev_trsase/Diguanyl_cyclase"/>
</dbReference>
<dbReference type="SUPFAM" id="SSF56672">
    <property type="entry name" value="DNA/RNA polymerases"/>
    <property type="match status" value="1"/>
</dbReference>
<gene>
    <name evidence="2" type="ORF">RF11_03107</name>
</gene>
<dbReference type="OMA" id="AFLEERW"/>
<feature type="domain" description="Reverse transcriptase" evidence="1">
    <location>
        <begin position="4"/>
        <end position="137"/>
    </location>
</feature>
<dbReference type="OrthoDB" id="5990438at2759"/>
<name>A0A0C2J5Y1_THEKT</name>
<evidence type="ECO:0000313" key="3">
    <source>
        <dbReference type="Proteomes" id="UP000031668"/>
    </source>
</evidence>
<organism evidence="2 3">
    <name type="scientific">Thelohanellus kitauei</name>
    <name type="common">Myxosporean</name>
    <dbReference type="NCBI Taxonomy" id="669202"/>
    <lineage>
        <taxon>Eukaryota</taxon>
        <taxon>Metazoa</taxon>
        <taxon>Cnidaria</taxon>
        <taxon>Myxozoa</taxon>
        <taxon>Myxosporea</taxon>
        <taxon>Bivalvulida</taxon>
        <taxon>Platysporina</taxon>
        <taxon>Myxobolidae</taxon>
        <taxon>Thelohanellus</taxon>
    </lineage>
</organism>
<keyword evidence="3" id="KW-1185">Reference proteome</keyword>
<dbReference type="InterPro" id="IPR000477">
    <property type="entry name" value="RT_dom"/>
</dbReference>
<reference evidence="2 3" key="1">
    <citation type="journal article" date="2014" name="Genome Biol. Evol.">
        <title>The genome of the myxosporean Thelohanellus kitauei shows adaptations to nutrient acquisition within its fish host.</title>
        <authorList>
            <person name="Yang Y."/>
            <person name="Xiong J."/>
            <person name="Zhou Z."/>
            <person name="Huo F."/>
            <person name="Miao W."/>
            <person name="Ran C."/>
            <person name="Liu Y."/>
            <person name="Zhang J."/>
            <person name="Feng J."/>
            <person name="Wang M."/>
            <person name="Wang M."/>
            <person name="Wang L."/>
            <person name="Yao B."/>
        </authorList>
    </citation>
    <scope>NUCLEOTIDE SEQUENCE [LARGE SCALE GENOMIC DNA]</scope>
    <source>
        <strain evidence="2">Wuqing</strain>
    </source>
</reference>
<dbReference type="AlphaFoldDB" id="A0A0C2J5Y1"/>
<dbReference type="CDD" id="cd01647">
    <property type="entry name" value="RT_LTR"/>
    <property type="match status" value="1"/>
</dbReference>
<dbReference type="InterPro" id="IPR043502">
    <property type="entry name" value="DNA/RNA_pol_sf"/>
</dbReference>
<dbReference type="PANTHER" id="PTHR24559:SF444">
    <property type="entry name" value="REVERSE TRANSCRIPTASE DOMAIN-CONTAINING PROTEIN"/>
    <property type="match status" value="1"/>
</dbReference>
<sequence length="139" mass="15891">MPVKKDGTRRFCVDYRKLNSATKRDVYPLPCMDVLLERIGGCTYFSKIDLKCAFWQVPVHPEDIEKTAFSMGPGFGIYEFLVLPFGMANAPATCQRMVYVTLNKLSNTCCYFNEIIMFSKTWNDHLGHIGKTLTSLKDE</sequence>
<dbReference type="Pfam" id="PF00078">
    <property type="entry name" value="RVT_1"/>
    <property type="match status" value="1"/>
</dbReference>
<dbReference type="Gene3D" id="3.10.10.10">
    <property type="entry name" value="HIV Type 1 Reverse Transcriptase, subunit A, domain 1"/>
    <property type="match status" value="1"/>
</dbReference>
<accession>A0A0C2J5Y1</accession>
<protein>
    <submittedName>
        <fullName evidence="2">Transposon Ty3-I Gag-Pol polyprotein</fullName>
    </submittedName>
</protein>
<comment type="caution">
    <text evidence="2">The sequence shown here is derived from an EMBL/GenBank/DDBJ whole genome shotgun (WGS) entry which is preliminary data.</text>
</comment>
<dbReference type="EMBL" id="JWZT01004210">
    <property type="protein sequence ID" value="KII64568.1"/>
    <property type="molecule type" value="Genomic_DNA"/>
</dbReference>
<proteinExistence type="predicted"/>
<dbReference type="Gene3D" id="3.30.70.270">
    <property type="match status" value="1"/>
</dbReference>
<evidence type="ECO:0000313" key="2">
    <source>
        <dbReference type="EMBL" id="KII64568.1"/>
    </source>
</evidence>
<dbReference type="PANTHER" id="PTHR24559">
    <property type="entry name" value="TRANSPOSON TY3-I GAG-POL POLYPROTEIN"/>
    <property type="match status" value="1"/>
</dbReference>